<evidence type="ECO:0000256" key="6">
    <source>
        <dbReference type="ARBA" id="ARBA00022989"/>
    </source>
</evidence>
<evidence type="ECO:0000256" key="5">
    <source>
        <dbReference type="ARBA" id="ARBA00022692"/>
    </source>
</evidence>
<reference evidence="11" key="2">
    <citation type="journal article" date="2019" name="Mol. Phylogenet. Evol.">
        <title>Reassessment of the classification of bryopsidales (chlorophyta) based on chloroplast phylogenomic analyses.</title>
        <authorList>
            <person name="Cremen M.C."/>
            <person name="Leliaert F."/>
            <person name="West J."/>
            <person name="Lam D.W."/>
            <person name="Shimada S."/>
            <person name="Lopez-Bautista J.M."/>
            <person name="Verbruggen H."/>
        </authorList>
    </citation>
    <scope>NUCLEOTIDE SEQUENCE</scope>
</reference>
<evidence type="ECO:0000256" key="10">
    <source>
        <dbReference type="HAMAP-Rule" id="MF_00437"/>
    </source>
</evidence>
<dbReference type="Pfam" id="PF02392">
    <property type="entry name" value="Ycf4"/>
    <property type="match status" value="1"/>
</dbReference>
<evidence type="ECO:0000313" key="11">
    <source>
        <dbReference type="EMBL" id="AYC64218.1"/>
    </source>
</evidence>
<protein>
    <recommendedName>
        <fullName evidence="3 10">Photosystem I assembly protein Ycf4</fullName>
    </recommendedName>
</protein>
<comment type="similarity">
    <text evidence="2 10">Belongs to the Ycf4 family.</text>
</comment>
<dbReference type="PANTHER" id="PTHR33288:SF4">
    <property type="entry name" value="PHOTOSYSTEM I ASSEMBLY PROTEIN YCF4"/>
    <property type="match status" value="1"/>
</dbReference>
<evidence type="ECO:0000256" key="7">
    <source>
        <dbReference type="ARBA" id="ARBA00023078"/>
    </source>
</evidence>
<keyword evidence="11" id="KW-0934">Plastid</keyword>
<evidence type="ECO:0000256" key="3">
    <source>
        <dbReference type="ARBA" id="ARBA00015395"/>
    </source>
</evidence>
<dbReference type="InterPro" id="IPR003359">
    <property type="entry name" value="PSI_Ycf4_assembly"/>
</dbReference>
<evidence type="ECO:0000256" key="8">
    <source>
        <dbReference type="ARBA" id="ARBA00023136"/>
    </source>
</evidence>
<dbReference type="AlphaFoldDB" id="A0A3S7SXW7"/>
<dbReference type="EMBL" id="MH591091">
    <property type="protein sequence ID" value="AYC64218.1"/>
    <property type="molecule type" value="Genomic_DNA"/>
</dbReference>
<name>A0A3S7SXW7_9CHLO</name>
<feature type="transmembrane region" description="Helical" evidence="10">
    <location>
        <begin position="20"/>
        <end position="41"/>
    </location>
</feature>
<keyword evidence="8 10" id="KW-0472">Membrane</keyword>
<proteinExistence type="inferred from homology"/>
<dbReference type="HAMAP" id="MF_00437">
    <property type="entry name" value="Ycf4"/>
    <property type="match status" value="1"/>
</dbReference>
<evidence type="ECO:0000256" key="2">
    <source>
        <dbReference type="ARBA" id="ARBA00008198"/>
    </source>
</evidence>
<feature type="transmembrane region" description="Helical" evidence="10">
    <location>
        <begin position="61"/>
        <end position="81"/>
    </location>
</feature>
<dbReference type="GO" id="GO:0009522">
    <property type="term" value="C:photosystem I"/>
    <property type="evidence" value="ECO:0007669"/>
    <property type="project" value="InterPro"/>
</dbReference>
<dbReference type="PANTHER" id="PTHR33288">
    <property type="match status" value="1"/>
</dbReference>
<evidence type="ECO:0000256" key="4">
    <source>
        <dbReference type="ARBA" id="ARBA00022531"/>
    </source>
</evidence>
<dbReference type="GO" id="GO:0009535">
    <property type="term" value="C:chloroplast thylakoid membrane"/>
    <property type="evidence" value="ECO:0007669"/>
    <property type="project" value="UniProtKB-SubCell"/>
</dbReference>
<keyword evidence="4 10" id="KW-0602">Photosynthesis</keyword>
<accession>A0A3S7SXW7</accession>
<keyword evidence="11" id="KW-0150">Chloroplast</keyword>
<sequence>MNTNTVWRQTVIGARRISNFCWAFIVGLGSTGFLITGLASYRPTNILLTWVQTDNILFFPQGLVMTFYGLLGCVFSVYLWLTIFWGVGSGFNEFDPLNKKIRIFRWGFPGKNRRVDLQYHFQDVQGLCVLLKRGFNPQRAILLQLRGGREIPLTRIGQPLTLERLEAQAAELAKILNVRVSTLDE</sequence>
<comment type="subcellular location">
    <subcellularLocation>
        <location evidence="9">Plastid thylakoid membrane</location>
        <topology evidence="9">Multi-pass membrane protein</topology>
    </subcellularLocation>
    <subcellularLocation>
        <location evidence="10">Plastid</location>
        <location evidence="10">Chloroplast thylakoid membrane</location>
        <topology evidence="10">Multi-pass membrane protein</topology>
    </subcellularLocation>
</comment>
<comment type="function">
    <text evidence="1 10">Seems to be required for the assembly of the photosystem I complex.</text>
</comment>
<reference evidence="11" key="1">
    <citation type="submission" date="2018-07" db="EMBL/GenBank/DDBJ databases">
        <authorList>
            <person name="Cremen M.C."/>
            <person name="Leliaert F."/>
            <person name="West J."/>
            <person name="Lam D.W."/>
            <person name="Shimada S."/>
            <person name="Lopez-Bautista J.M."/>
            <person name="Verbruggen H."/>
        </authorList>
    </citation>
    <scope>NUCLEOTIDE SEQUENCE</scope>
</reference>
<keyword evidence="5 10" id="KW-0812">Transmembrane</keyword>
<evidence type="ECO:0000256" key="1">
    <source>
        <dbReference type="ARBA" id="ARBA00002862"/>
    </source>
</evidence>
<keyword evidence="6 10" id="KW-1133">Transmembrane helix</keyword>
<organism evidence="11">
    <name type="scientific">Pseudobryopsis hainanensis</name>
    <dbReference type="NCBI Taxonomy" id="2320808"/>
    <lineage>
        <taxon>Eukaryota</taxon>
        <taxon>Viridiplantae</taxon>
        <taxon>Chlorophyta</taxon>
        <taxon>core chlorophytes</taxon>
        <taxon>Ulvophyceae</taxon>
        <taxon>TCBD clade</taxon>
        <taxon>Bryopsidales</taxon>
        <taxon>Bryopsidineae</taxon>
        <taxon>Pseudobryopsidaceae</taxon>
        <taxon>Pseudobryopsis</taxon>
    </lineage>
</organism>
<dbReference type="GO" id="GO:0015979">
    <property type="term" value="P:photosynthesis"/>
    <property type="evidence" value="ECO:0007669"/>
    <property type="project" value="UniProtKB-UniRule"/>
</dbReference>
<gene>
    <name evidence="10 11" type="primary">ycf4</name>
</gene>
<keyword evidence="7 10" id="KW-0793">Thylakoid</keyword>
<evidence type="ECO:0000256" key="9">
    <source>
        <dbReference type="ARBA" id="ARBA00046286"/>
    </source>
</evidence>
<geneLocation type="chloroplast" evidence="11"/>